<sequence length="60" mass="6753">MKFHVDAEMKPNNRASLILTVSDSGVGIPKEKMDSIFDSFSQNNIDNKRKFGGLRLDLIL</sequence>
<name>A0ABW6HRV3_9FLAO</name>
<keyword evidence="3" id="KW-1185">Reference proteome</keyword>
<dbReference type="Gene3D" id="3.30.565.10">
    <property type="entry name" value="Histidine kinase-like ATPase, C-terminal domain"/>
    <property type="match status" value="1"/>
</dbReference>
<dbReference type="SUPFAM" id="SSF55874">
    <property type="entry name" value="ATPase domain of HSP90 chaperone/DNA topoisomerase II/histidine kinase"/>
    <property type="match status" value="1"/>
</dbReference>
<protein>
    <submittedName>
        <fullName evidence="2">ATP-binding protein</fullName>
    </submittedName>
</protein>
<evidence type="ECO:0000259" key="1">
    <source>
        <dbReference type="Pfam" id="PF02518"/>
    </source>
</evidence>
<comment type="caution">
    <text evidence="2">The sequence shown here is derived from an EMBL/GenBank/DDBJ whole genome shotgun (WGS) entry which is preliminary data.</text>
</comment>
<dbReference type="RefSeq" id="WP_379853380.1">
    <property type="nucleotide sequence ID" value="NZ_JBHZPZ010000001.1"/>
</dbReference>
<dbReference type="InterPro" id="IPR036890">
    <property type="entry name" value="HATPase_C_sf"/>
</dbReference>
<dbReference type="Proteomes" id="UP001600109">
    <property type="component" value="Unassembled WGS sequence"/>
</dbReference>
<proteinExistence type="predicted"/>
<dbReference type="InterPro" id="IPR003594">
    <property type="entry name" value="HATPase_dom"/>
</dbReference>
<gene>
    <name evidence="2" type="ORF">ACFX5E_01400</name>
</gene>
<keyword evidence="2" id="KW-0547">Nucleotide-binding</keyword>
<dbReference type="EMBL" id="JBHZPZ010000001">
    <property type="protein sequence ID" value="MFE3866726.1"/>
    <property type="molecule type" value="Genomic_DNA"/>
</dbReference>
<accession>A0ABW6HRV3</accession>
<keyword evidence="2" id="KW-0067">ATP-binding</keyword>
<evidence type="ECO:0000313" key="2">
    <source>
        <dbReference type="EMBL" id="MFE3866726.1"/>
    </source>
</evidence>
<organism evidence="2 3">
    <name type="scientific">Flavobacterium xylosi</name>
    <dbReference type="NCBI Taxonomy" id="3230415"/>
    <lineage>
        <taxon>Bacteria</taxon>
        <taxon>Pseudomonadati</taxon>
        <taxon>Bacteroidota</taxon>
        <taxon>Flavobacteriia</taxon>
        <taxon>Flavobacteriales</taxon>
        <taxon>Flavobacteriaceae</taxon>
        <taxon>Flavobacterium</taxon>
    </lineage>
</organism>
<reference evidence="2 3" key="1">
    <citation type="submission" date="2024-06" db="EMBL/GenBank/DDBJ databases">
        <title>Flavobacterium spp. isolated from glacier.</title>
        <authorList>
            <person name="Han D."/>
        </authorList>
    </citation>
    <scope>NUCLEOTIDE SEQUENCE [LARGE SCALE GENOMIC DNA]</scope>
    <source>
        <strain evidence="2 3">LS2P90</strain>
    </source>
</reference>
<evidence type="ECO:0000313" key="3">
    <source>
        <dbReference type="Proteomes" id="UP001600109"/>
    </source>
</evidence>
<dbReference type="Pfam" id="PF02518">
    <property type="entry name" value="HATPase_c"/>
    <property type="match status" value="1"/>
</dbReference>
<feature type="domain" description="Histidine kinase/HSP90-like ATPase" evidence="1">
    <location>
        <begin position="14"/>
        <end position="55"/>
    </location>
</feature>
<dbReference type="GO" id="GO:0005524">
    <property type="term" value="F:ATP binding"/>
    <property type="evidence" value="ECO:0007669"/>
    <property type="project" value="UniProtKB-KW"/>
</dbReference>